<evidence type="ECO:0000313" key="1">
    <source>
        <dbReference type="EMBL" id="KAK2642159.1"/>
    </source>
</evidence>
<keyword evidence="2" id="KW-1185">Reference proteome</keyword>
<dbReference type="Proteomes" id="UP001280121">
    <property type="component" value="Unassembled WGS sequence"/>
</dbReference>
<name>A0AAD9TTX3_9ROSI</name>
<evidence type="ECO:0000313" key="2">
    <source>
        <dbReference type="Proteomes" id="UP001280121"/>
    </source>
</evidence>
<proteinExistence type="predicted"/>
<dbReference type="EMBL" id="JANJYI010000007">
    <property type="protein sequence ID" value="KAK2642159.1"/>
    <property type="molecule type" value="Genomic_DNA"/>
</dbReference>
<reference evidence="1" key="1">
    <citation type="journal article" date="2023" name="Plant J.">
        <title>Genome sequences and population genomics provide insights into the demographic history, inbreeding, and mutation load of two 'living fossil' tree species of Dipteronia.</title>
        <authorList>
            <person name="Feng Y."/>
            <person name="Comes H.P."/>
            <person name="Chen J."/>
            <person name="Zhu S."/>
            <person name="Lu R."/>
            <person name="Zhang X."/>
            <person name="Li P."/>
            <person name="Qiu J."/>
            <person name="Olsen K.M."/>
            <person name="Qiu Y."/>
        </authorList>
    </citation>
    <scope>NUCLEOTIDE SEQUENCE</scope>
    <source>
        <strain evidence="1">KIB01</strain>
    </source>
</reference>
<gene>
    <name evidence="1" type="ORF">Ddye_023922</name>
</gene>
<comment type="caution">
    <text evidence="1">The sequence shown here is derived from an EMBL/GenBank/DDBJ whole genome shotgun (WGS) entry which is preliminary data.</text>
</comment>
<accession>A0AAD9TTX3</accession>
<dbReference type="AlphaFoldDB" id="A0AAD9TTX3"/>
<sequence>MEVVMVEDVMIFSKYWSALKAFGDFSIFSYGIGIAVYAFEGASYCYFDNVEVPRLYSALHFEPHRRSSQNISIGASFSNDPNAPLEIAEGDLEEESGEVEAVRGLVEDVTIATGGVLSLSHDFRIIPDSSTTVESINHLRERFDIPNSITVTVPHKRVLEAPGGFPRSVEKAVREG</sequence>
<organism evidence="1 2">
    <name type="scientific">Dipteronia dyeriana</name>
    <dbReference type="NCBI Taxonomy" id="168575"/>
    <lineage>
        <taxon>Eukaryota</taxon>
        <taxon>Viridiplantae</taxon>
        <taxon>Streptophyta</taxon>
        <taxon>Embryophyta</taxon>
        <taxon>Tracheophyta</taxon>
        <taxon>Spermatophyta</taxon>
        <taxon>Magnoliopsida</taxon>
        <taxon>eudicotyledons</taxon>
        <taxon>Gunneridae</taxon>
        <taxon>Pentapetalae</taxon>
        <taxon>rosids</taxon>
        <taxon>malvids</taxon>
        <taxon>Sapindales</taxon>
        <taxon>Sapindaceae</taxon>
        <taxon>Hippocastanoideae</taxon>
        <taxon>Acereae</taxon>
        <taxon>Dipteronia</taxon>
    </lineage>
</organism>
<protein>
    <submittedName>
        <fullName evidence="1">Uncharacterized protein</fullName>
    </submittedName>
</protein>